<proteinExistence type="predicted"/>
<evidence type="ECO:0000313" key="4">
    <source>
        <dbReference type="Proteomes" id="UP000306102"/>
    </source>
</evidence>
<gene>
    <name evidence="3" type="ORF">TEA_023099</name>
</gene>
<reference evidence="3 4" key="1">
    <citation type="journal article" date="2018" name="Proc. Natl. Acad. Sci. U.S.A.">
        <title>Draft genome sequence of Camellia sinensis var. sinensis provides insights into the evolution of the tea genome and tea quality.</title>
        <authorList>
            <person name="Wei C."/>
            <person name="Yang H."/>
            <person name="Wang S."/>
            <person name="Zhao J."/>
            <person name="Liu C."/>
            <person name="Gao L."/>
            <person name="Xia E."/>
            <person name="Lu Y."/>
            <person name="Tai Y."/>
            <person name="She G."/>
            <person name="Sun J."/>
            <person name="Cao H."/>
            <person name="Tong W."/>
            <person name="Gao Q."/>
            <person name="Li Y."/>
            <person name="Deng W."/>
            <person name="Jiang X."/>
            <person name="Wang W."/>
            <person name="Chen Q."/>
            <person name="Zhang S."/>
            <person name="Li H."/>
            <person name="Wu J."/>
            <person name="Wang P."/>
            <person name="Li P."/>
            <person name="Shi C."/>
            <person name="Zheng F."/>
            <person name="Jian J."/>
            <person name="Huang B."/>
            <person name="Shan D."/>
            <person name="Shi M."/>
            <person name="Fang C."/>
            <person name="Yue Y."/>
            <person name="Li F."/>
            <person name="Li D."/>
            <person name="Wei S."/>
            <person name="Han B."/>
            <person name="Jiang C."/>
            <person name="Yin Y."/>
            <person name="Xia T."/>
            <person name="Zhang Z."/>
            <person name="Bennetzen J.L."/>
            <person name="Zhao S."/>
            <person name="Wan X."/>
        </authorList>
    </citation>
    <scope>NUCLEOTIDE SEQUENCE [LARGE SCALE GENOMIC DNA]</scope>
    <source>
        <strain evidence="4">cv. Shuchazao</strain>
        <tissue evidence="3">Leaf</tissue>
    </source>
</reference>
<dbReference type="AlphaFoldDB" id="A0A4S4E477"/>
<dbReference type="PANTHER" id="PTHR48407:SF1">
    <property type="entry name" value="CRANIOFACIAL DEVELOPMENT PROTEIN 1"/>
    <property type="match status" value="1"/>
</dbReference>
<evidence type="ECO:0000313" key="3">
    <source>
        <dbReference type="EMBL" id="THG10723.1"/>
    </source>
</evidence>
<name>A0A4S4E477_CAMSN</name>
<dbReference type="PANTHER" id="PTHR48407">
    <property type="entry name" value="CRANIOFACIAL DEVELOPMENT PROTEIN 1"/>
    <property type="match status" value="1"/>
</dbReference>
<dbReference type="Pfam" id="PF07572">
    <property type="entry name" value="BCNT"/>
    <property type="match status" value="1"/>
</dbReference>
<dbReference type="InterPro" id="IPR027124">
    <property type="entry name" value="Swc5/CFDP1/2"/>
</dbReference>
<dbReference type="EMBL" id="SDRB02007721">
    <property type="protein sequence ID" value="THG10723.1"/>
    <property type="molecule type" value="Genomic_DNA"/>
</dbReference>
<feature type="compositionally biased region" description="Polar residues" evidence="1">
    <location>
        <begin position="13"/>
        <end position="32"/>
    </location>
</feature>
<sequence>MTCLGLAPKKTASPVQEKQGKQPSPIQNGTNDEASMLAVAALSAVKDAAALASASGKGKVEITEVQEFAGQDIEVKKFVDADSKEASEKAKATVGPPSAVDAILEQIRKKQKLSVLDKTKKDWENTRKKARAWKMSWMLTRRAQIIGSSGAIIVMLGEYDDMRSNIIEGRDAL</sequence>
<comment type="caution">
    <text evidence="3">The sequence shown here is derived from an EMBL/GenBank/DDBJ whole genome shotgun (WGS) entry which is preliminary data.</text>
</comment>
<dbReference type="Proteomes" id="UP000306102">
    <property type="component" value="Unassembled WGS sequence"/>
</dbReference>
<accession>A0A4S4E477</accession>
<organism evidence="3 4">
    <name type="scientific">Camellia sinensis var. sinensis</name>
    <name type="common">China tea</name>
    <dbReference type="NCBI Taxonomy" id="542762"/>
    <lineage>
        <taxon>Eukaryota</taxon>
        <taxon>Viridiplantae</taxon>
        <taxon>Streptophyta</taxon>
        <taxon>Embryophyta</taxon>
        <taxon>Tracheophyta</taxon>
        <taxon>Spermatophyta</taxon>
        <taxon>Magnoliopsida</taxon>
        <taxon>eudicotyledons</taxon>
        <taxon>Gunneridae</taxon>
        <taxon>Pentapetalae</taxon>
        <taxon>asterids</taxon>
        <taxon>Ericales</taxon>
        <taxon>Theaceae</taxon>
        <taxon>Camellia</taxon>
    </lineage>
</organism>
<keyword evidence="4" id="KW-1185">Reference proteome</keyword>
<protein>
    <recommendedName>
        <fullName evidence="2">BCNT-C domain-containing protein</fullName>
    </recommendedName>
</protein>
<dbReference type="STRING" id="542762.A0A4S4E477"/>
<evidence type="ECO:0000259" key="2">
    <source>
        <dbReference type="Pfam" id="PF07572"/>
    </source>
</evidence>
<dbReference type="InterPro" id="IPR011421">
    <property type="entry name" value="BCNT-C"/>
</dbReference>
<evidence type="ECO:0000256" key="1">
    <source>
        <dbReference type="SAM" id="MobiDB-lite"/>
    </source>
</evidence>
<feature type="domain" description="BCNT-C" evidence="2">
    <location>
        <begin position="98"/>
        <end position="129"/>
    </location>
</feature>
<feature type="region of interest" description="Disordered" evidence="1">
    <location>
        <begin position="1"/>
        <end position="32"/>
    </location>
</feature>